<evidence type="ECO:0000313" key="2">
    <source>
        <dbReference type="EMBL" id="CAD9820353.1"/>
    </source>
</evidence>
<proteinExistence type="predicted"/>
<gene>
    <name evidence="2" type="ORF">ASEP1449_LOCUS12186</name>
</gene>
<keyword evidence="1" id="KW-0472">Membrane</keyword>
<dbReference type="Pfam" id="PF01501">
    <property type="entry name" value="Glyco_transf_8"/>
    <property type="match status" value="1"/>
</dbReference>
<accession>A0A7S2UI00</accession>
<feature type="transmembrane region" description="Helical" evidence="1">
    <location>
        <begin position="55"/>
        <end position="74"/>
    </location>
</feature>
<dbReference type="SUPFAM" id="SSF53448">
    <property type="entry name" value="Nucleotide-diphospho-sugar transferases"/>
    <property type="match status" value="1"/>
</dbReference>
<protein>
    <recommendedName>
        <fullName evidence="3">Hexosyltransferase</fullName>
    </recommendedName>
</protein>
<name>A0A7S2UI00_9STRA</name>
<dbReference type="EMBL" id="HBHQ01018193">
    <property type="protein sequence ID" value="CAD9820353.1"/>
    <property type="molecule type" value="Transcribed_RNA"/>
</dbReference>
<evidence type="ECO:0000256" key="1">
    <source>
        <dbReference type="SAM" id="Phobius"/>
    </source>
</evidence>
<evidence type="ECO:0008006" key="3">
    <source>
        <dbReference type="Google" id="ProtNLM"/>
    </source>
</evidence>
<reference evidence="2" key="1">
    <citation type="submission" date="2021-01" db="EMBL/GenBank/DDBJ databases">
        <authorList>
            <person name="Corre E."/>
            <person name="Pelletier E."/>
            <person name="Niang G."/>
            <person name="Scheremetjew M."/>
            <person name="Finn R."/>
            <person name="Kale V."/>
            <person name="Holt S."/>
            <person name="Cochrane G."/>
            <person name="Meng A."/>
            <person name="Brown T."/>
            <person name="Cohen L."/>
        </authorList>
    </citation>
    <scope>NUCLEOTIDE SEQUENCE</scope>
    <source>
        <strain evidence="2">CCMP2084</strain>
    </source>
</reference>
<dbReference type="AlphaFoldDB" id="A0A7S2UI00"/>
<organism evidence="2">
    <name type="scientific">Attheya septentrionalis</name>
    <dbReference type="NCBI Taxonomy" id="420275"/>
    <lineage>
        <taxon>Eukaryota</taxon>
        <taxon>Sar</taxon>
        <taxon>Stramenopiles</taxon>
        <taxon>Ochrophyta</taxon>
        <taxon>Bacillariophyta</taxon>
        <taxon>Coscinodiscophyceae</taxon>
        <taxon>Chaetocerotophycidae</taxon>
        <taxon>Chaetocerotales</taxon>
        <taxon>Attheyaceae</taxon>
        <taxon>Attheya</taxon>
    </lineage>
</organism>
<keyword evidence="1" id="KW-0812">Transmembrane</keyword>
<dbReference type="GO" id="GO:0016757">
    <property type="term" value="F:glycosyltransferase activity"/>
    <property type="evidence" value="ECO:0007669"/>
    <property type="project" value="InterPro"/>
</dbReference>
<keyword evidence="1" id="KW-1133">Transmembrane helix</keyword>
<dbReference type="InterPro" id="IPR029044">
    <property type="entry name" value="Nucleotide-diphossugar_trans"/>
</dbReference>
<sequence>MAADAVLGVLGHNVHRSRLLKRRHGRTNDIEKAFETPTGKVVTSVPQKTRHSRQLLVCLAFLVMAFVWMASSTVGRMSGGSTSLLGGSKGNTEVDAIVTLAMRGFRSTLMAHTLREAGHWQRPIFVLTDNPALEQEHLHETNVTLIDVSKRLHPTFLSPSEEAAYRHQYDAVQDDFAIKWQKTQIFQFLPPHIHTILFIDSDIITVRSLQSFMKDIAQNVQSDECELSAYPERWYTNSPFSKYRESGDWNSGMMVLKRTLSHDLLSEWNRTIVTAPFSKRDQPKLTQVIHKLGTHVCPLPNRFRHVLYAADFVDRRSYQWGLRNPTFYHFASQKKVSDLWNPTINLLV</sequence>
<dbReference type="InterPro" id="IPR002495">
    <property type="entry name" value="Glyco_trans_8"/>
</dbReference>
<dbReference type="Gene3D" id="3.90.550.10">
    <property type="entry name" value="Spore Coat Polysaccharide Biosynthesis Protein SpsA, Chain A"/>
    <property type="match status" value="1"/>
</dbReference>